<accession>A0AAV9SG59</accession>
<proteinExistence type="predicted"/>
<dbReference type="GO" id="GO:0005938">
    <property type="term" value="C:cell cortex"/>
    <property type="evidence" value="ECO:0007669"/>
    <property type="project" value="TreeGrafter"/>
</dbReference>
<name>A0AAV9SG59_9TELE</name>
<dbReference type="Proteomes" id="UP001311232">
    <property type="component" value="Unassembled WGS sequence"/>
</dbReference>
<reference evidence="2 3" key="1">
    <citation type="submission" date="2021-06" db="EMBL/GenBank/DDBJ databases">
        <authorList>
            <person name="Palmer J.M."/>
        </authorList>
    </citation>
    <scope>NUCLEOTIDE SEQUENCE [LARGE SCALE GENOMIC DNA]</scope>
    <source>
        <strain evidence="2 3">MEX-2019</strain>
        <tissue evidence="2">Muscle</tissue>
    </source>
</reference>
<protein>
    <recommendedName>
        <fullName evidence="4">IQ motif containing GTPase activating protein 2</fullName>
    </recommendedName>
</protein>
<keyword evidence="1" id="KW-0175">Coiled coil</keyword>
<dbReference type="Gene3D" id="1.10.418.10">
    <property type="entry name" value="Calponin-like domain"/>
    <property type="match status" value="1"/>
</dbReference>
<evidence type="ECO:0000313" key="2">
    <source>
        <dbReference type="EMBL" id="KAK5619794.1"/>
    </source>
</evidence>
<feature type="coiled-coil region" evidence="1">
    <location>
        <begin position="86"/>
        <end position="113"/>
    </location>
</feature>
<dbReference type="GO" id="GO:0005096">
    <property type="term" value="F:GTPase activator activity"/>
    <property type="evidence" value="ECO:0007669"/>
    <property type="project" value="TreeGrafter"/>
</dbReference>
<dbReference type="PANTHER" id="PTHR14149">
    <property type="entry name" value="RAS GTPASE-ACTIVATING PROTEIN WITH IQ MOTIF"/>
    <property type="match status" value="1"/>
</dbReference>
<dbReference type="SUPFAM" id="SSF47576">
    <property type="entry name" value="Calponin-homology domain, CH-domain"/>
    <property type="match status" value="1"/>
</dbReference>
<gene>
    <name evidence="2" type="ORF">CRENBAI_007320</name>
</gene>
<dbReference type="GO" id="GO:1903479">
    <property type="term" value="P:mitotic actomyosin contractile ring assembly actin filament organization"/>
    <property type="evidence" value="ECO:0007669"/>
    <property type="project" value="TreeGrafter"/>
</dbReference>
<evidence type="ECO:0008006" key="4">
    <source>
        <dbReference type="Google" id="ProtNLM"/>
    </source>
</evidence>
<keyword evidence="3" id="KW-1185">Reference proteome</keyword>
<dbReference type="GO" id="GO:0005516">
    <property type="term" value="F:calmodulin binding"/>
    <property type="evidence" value="ECO:0007669"/>
    <property type="project" value="TreeGrafter"/>
</dbReference>
<dbReference type="InterPro" id="IPR036872">
    <property type="entry name" value="CH_dom_sf"/>
</dbReference>
<evidence type="ECO:0000256" key="1">
    <source>
        <dbReference type="SAM" id="Coils"/>
    </source>
</evidence>
<organism evidence="2 3">
    <name type="scientific">Crenichthys baileyi</name>
    <name type="common">White River springfish</name>
    <dbReference type="NCBI Taxonomy" id="28760"/>
    <lineage>
        <taxon>Eukaryota</taxon>
        <taxon>Metazoa</taxon>
        <taxon>Chordata</taxon>
        <taxon>Craniata</taxon>
        <taxon>Vertebrata</taxon>
        <taxon>Euteleostomi</taxon>
        <taxon>Actinopterygii</taxon>
        <taxon>Neopterygii</taxon>
        <taxon>Teleostei</taxon>
        <taxon>Neoteleostei</taxon>
        <taxon>Acanthomorphata</taxon>
        <taxon>Ovalentaria</taxon>
        <taxon>Atherinomorphae</taxon>
        <taxon>Cyprinodontiformes</taxon>
        <taxon>Goodeidae</taxon>
        <taxon>Crenichthys</taxon>
    </lineage>
</organism>
<dbReference type="PANTHER" id="PTHR14149:SF12">
    <property type="entry name" value="RAS GTPASE-ACTIVATING-LIKE PROTEIN IQGAP2"/>
    <property type="match status" value="1"/>
</dbReference>
<dbReference type="AlphaFoldDB" id="A0AAV9SG59"/>
<dbReference type="GO" id="GO:0051015">
    <property type="term" value="F:actin filament binding"/>
    <property type="evidence" value="ECO:0007669"/>
    <property type="project" value="TreeGrafter"/>
</dbReference>
<comment type="caution">
    <text evidence="2">The sequence shown here is derived from an EMBL/GenBank/DDBJ whole genome shotgun (WGS) entry which is preliminary data.</text>
</comment>
<sequence>MEACLEEVLPPTTELEEGLRNGSKGLHFRHTDNTVQWLRAMESVGLPKIFYPETTDVYDRKNMPKVVYCIHALSLYLYKLGIAPQIQDLLGKVDFTEEEISNMRSELDKYGIQMPAFSKIGGILANELSGDEAALHAAVIAINEAVERGQASVTMGVLRNPNAMLRNTQEVLAQDYQDTLTQAKARKRDQSSGRRLSVATEERDVYEELLTQQEIQSCIDRVNTQAAVRKVNQAVVVQDEAALLAALRLEALSLLGVQEANSCWYLEHFTAYTQQKSKDGGRTVVLDKEEIIRIVSSCNDFAEAEKRKLEAVSRINTAIRLGNAVETVEELLNPEAQLPIVYQSAANLYQAELFSLQLQGGRAVIEQLTDSPLGFTNIEQDNLNRYADMLIEERAETLSKSQEFLTWNDVQKCVDMVNIQVQEEHERIIAIAEINEALNSGDPQQTLAALLLPTAKLTGVNPATAQHYHDVLHYTKRRLCQVA</sequence>
<evidence type="ECO:0000313" key="3">
    <source>
        <dbReference type="Proteomes" id="UP001311232"/>
    </source>
</evidence>
<dbReference type="EMBL" id="JAHHUM010000447">
    <property type="protein sequence ID" value="KAK5619794.1"/>
    <property type="molecule type" value="Genomic_DNA"/>
</dbReference>